<name>A0A8C7Q2Q8_ONCMY</name>
<dbReference type="InterPro" id="IPR013162">
    <property type="entry name" value="CD80_C2-set"/>
</dbReference>
<reference evidence="15" key="1">
    <citation type="submission" date="2020-07" db="EMBL/GenBank/DDBJ databases">
        <title>A long reads based de novo assembly of the rainbow trout Arlee double haploid line genome.</title>
        <authorList>
            <person name="Gao G."/>
            <person name="Palti Y."/>
        </authorList>
    </citation>
    <scope>NUCLEOTIDE SEQUENCE [LARGE SCALE GENOMIC DNA]</scope>
</reference>
<keyword evidence="4 13" id="KW-0732">Signal</keyword>
<evidence type="ECO:0000256" key="8">
    <source>
        <dbReference type="ARBA" id="ARBA00023136"/>
    </source>
</evidence>
<keyword evidence="9" id="KW-1015">Disulfide bond</keyword>
<dbReference type="Pfam" id="PF08205">
    <property type="entry name" value="C2-set_2"/>
    <property type="match status" value="1"/>
</dbReference>
<evidence type="ECO:0000256" key="7">
    <source>
        <dbReference type="ARBA" id="ARBA00022989"/>
    </source>
</evidence>
<evidence type="ECO:0000256" key="2">
    <source>
        <dbReference type="ARBA" id="ARBA00007810"/>
    </source>
</evidence>
<feature type="chain" id="PRO_5035445931" description="Ig-like domain-containing protein" evidence="13">
    <location>
        <begin position="20"/>
        <end position="407"/>
    </location>
</feature>
<dbReference type="SMART" id="SM00409">
    <property type="entry name" value="IG"/>
    <property type="match status" value="2"/>
</dbReference>
<keyword evidence="7 12" id="KW-1133">Transmembrane helix</keyword>
<keyword evidence="6" id="KW-0130">Cell adhesion</keyword>
<dbReference type="GO" id="GO:0007156">
    <property type="term" value="P:homophilic cell adhesion via plasma membrane adhesion molecules"/>
    <property type="evidence" value="ECO:0007669"/>
    <property type="project" value="TreeGrafter"/>
</dbReference>
<evidence type="ECO:0000256" key="11">
    <source>
        <dbReference type="SAM" id="MobiDB-lite"/>
    </source>
</evidence>
<evidence type="ECO:0000256" key="3">
    <source>
        <dbReference type="ARBA" id="ARBA00022692"/>
    </source>
</evidence>
<feature type="signal peptide" evidence="13">
    <location>
        <begin position="1"/>
        <end position="19"/>
    </location>
</feature>
<evidence type="ECO:0000256" key="9">
    <source>
        <dbReference type="ARBA" id="ARBA00023157"/>
    </source>
</evidence>
<dbReference type="Ensembl" id="ENSOMYT00000033802.2">
    <property type="protein sequence ID" value="ENSOMYP00000031001.2"/>
    <property type="gene ID" value="ENSOMYG00000014512.2"/>
</dbReference>
<feature type="domain" description="Ig-like" evidence="14">
    <location>
        <begin position="136"/>
        <end position="232"/>
    </location>
</feature>
<dbReference type="InterPro" id="IPR051427">
    <property type="entry name" value="Nectin/Nectin-like"/>
</dbReference>
<dbReference type="GO" id="GO:0005912">
    <property type="term" value="C:adherens junction"/>
    <property type="evidence" value="ECO:0007669"/>
    <property type="project" value="TreeGrafter"/>
</dbReference>
<feature type="domain" description="Ig-like" evidence="14">
    <location>
        <begin position="239"/>
        <end position="325"/>
    </location>
</feature>
<evidence type="ECO:0000256" key="6">
    <source>
        <dbReference type="ARBA" id="ARBA00022889"/>
    </source>
</evidence>
<dbReference type="PROSITE" id="PS50835">
    <property type="entry name" value="IG_LIKE"/>
    <property type="match status" value="3"/>
</dbReference>
<keyword evidence="16" id="KW-1185">Reference proteome</keyword>
<evidence type="ECO:0000313" key="15">
    <source>
        <dbReference type="Ensembl" id="ENSOMYP00000031001.2"/>
    </source>
</evidence>
<dbReference type="PANTHER" id="PTHR23277:SF106">
    <property type="entry name" value="NECTIN-1 ISOFORM X1-RELATED"/>
    <property type="match status" value="1"/>
</dbReference>
<dbReference type="GO" id="GO:0007157">
    <property type="term" value="P:heterophilic cell-cell adhesion via plasma membrane cell adhesion molecules"/>
    <property type="evidence" value="ECO:0007669"/>
    <property type="project" value="TreeGrafter"/>
</dbReference>
<dbReference type="RefSeq" id="XP_036830907.1">
    <property type="nucleotide sequence ID" value="XM_036975012.1"/>
</dbReference>
<dbReference type="Gene3D" id="2.60.40.10">
    <property type="entry name" value="Immunoglobulins"/>
    <property type="match status" value="3"/>
</dbReference>
<protein>
    <recommendedName>
        <fullName evidence="14">Ig-like domain-containing protein</fullName>
    </recommendedName>
</protein>
<dbReference type="GeneID" id="110520455"/>
<feature type="domain" description="Ig-like" evidence="14">
    <location>
        <begin position="31"/>
        <end position="132"/>
    </location>
</feature>
<comment type="similarity">
    <text evidence="2">Belongs to the nectin family.</text>
</comment>
<evidence type="ECO:0000256" key="10">
    <source>
        <dbReference type="ARBA" id="ARBA00023180"/>
    </source>
</evidence>
<dbReference type="InterPro" id="IPR003599">
    <property type="entry name" value="Ig_sub"/>
</dbReference>
<dbReference type="Pfam" id="PF07686">
    <property type="entry name" value="V-set"/>
    <property type="match status" value="1"/>
</dbReference>
<dbReference type="InterPro" id="IPR013783">
    <property type="entry name" value="Ig-like_fold"/>
</dbReference>
<dbReference type="PANTHER" id="PTHR23277">
    <property type="entry name" value="NECTIN-RELATED"/>
    <property type="match status" value="1"/>
</dbReference>
<reference evidence="15" key="2">
    <citation type="submission" date="2025-08" db="UniProtKB">
        <authorList>
            <consortium name="Ensembl"/>
        </authorList>
    </citation>
    <scope>IDENTIFICATION</scope>
</reference>
<dbReference type="SMART" id="SM00406">
    <property type="entry name" value="IGv"/>
    <property type="match status" value="1"/>
</dbReference>
<accession>A0A8C7Q2Q8</accession>
<dbReference type="GeneTree" id="ENSGT00940000164822"/>
<organism evidence="15 16">
    <name type="scientific">Oncorhynchus mykiss</name>
    <name type="common">Rainbow trout</name>
    <name type="synonym">Salmo gairdneri</name>
    <dbReference type="NCBI Taxonomy" id="8022"/>
    <lineage>
        <taxon>Eukaryota</taxon>
        <taxon>Metazoa</taxon>
        <taxon>Chordata</taxon>
        <taxon>Craniata</taxon>
        <taxon>Vertebrata</taxon>
        <taxon>Euteleostomi</taxon>
        <taxon>Actinopterygii</taxon>
        <taxon>Neopterygii</taxon>
        <taxon>Teleostei</taxon>
        <taxon>Protacanthopterygii</taxon>
        <taxon>Salmoniformes</taxon>
        <taxon>Salmonidae</taxon>
        <taxon>Salmoninae</taxon>
        <taxon>Oncorhynchus</taxon>
    </lineage>
</organism>
<feature type="transmembrane region" description="Helical" evidence="12">
    <location>
        <begin position="329"/>
        <end position="349"/>
    </location>
</feature>
<comment type="subcellular location">
    <subcellularLocation>
        <location evidence="1">Membrane</location>
        <topology evidence="1">Single-pass membrane protein</topology>
    </subcellularLocation>
</comment>
<dbReference type="InterPro" id="IPR036179">
    <property type="entry name" value="Ig-like_dom_sf"/>
</dbReference>
<keyword evidence="8 12" id="KW-0472">Membrane</keyword>
<dbReference type="InterPro" id="IPR003598">
    <property type="entry name" value="Ig_sub2"/>
</dbReference>
<evidence type="ECO:0000256" key="13">
    <source>
        <dbReference type="SAM" id="SignalP"/>
    </source>
</evidence>
<dbReference type="SUPFAM" id="SSF48726">
    <property type="entry name" value="Immunoglobulin"/>
    <property type="match status" value="3"/>
</dbReference>
<dbReference type="Pfam" id="PF13927">
    <property type="entry name" value="Ig_3"/>
    <property type="match status" value="1"/>
</dbReference>
<feature type="region of interest" description="Disordered" evidence="11">
    <location>
        <begin position="370"/>
        <end position="407"/>
    </location>
</feature>
<keyword evidence="10" id="KW-0325">Glycoprotein</keyword>
<evidence type="ECO:0000256" key="1">
    <source>
        <dbReference type="ARBA" id="ARBA00004167"/>
    </source>
</evidence>
<evidence type="ECO:0000256" key="5">
    <source>
        <dbReference type="ARBA" id="ARBA00022737"/>
    </source>
</evidence>
<proteinExistence type="inferred from homology"/>
<keyword evidence="3 12" id="KW-0812">Transmembrane</keyword>
<evidence type="ECO:0000256" key="4">
    <source>
        <dbReference type="ARBA" id="ARBA00022729"/>
    </source>
</evidence>
<keyword evidence="5" id="KW-0677">Repeat</keyword>
<dbReference type="GO" id="GO:0016020">
    <property type="term" value="C:membrane"/>
    <property type="evidence" value="ECO:0007669"/>
    <property type="project" value="UniProtKB-SubCell"/>
</dbReference>
<evidence type="ECO:0000313" key="16">
    <source>
        <dbReference type="Proteomes" id="UP000694395"/>
    </source>
</evidence>
<evidence type="ECO:0000259" key="14">
    <source>
        <dbReference type="PROSITE" id="PS50835"/>
    </source>
</evidence>
<sequence length="407" mass="44628">MLRKLCCVILLIVQRNTESTHVIGGWRTVVQGEDVDLSCRLIETTEDLEQITWQKSTWEETQNHNFMLIDPNGVTKFISQNGLTGRVQFIGNPSENLGSIRITAVRLLDEGIFTCIFSVFPSGAYTTEIPLTVLVPPVVSVTADVAPVIGENEVVLSTCVAAGAKPQAEVTWKTGEFGSLLRTVTNSTQHTNGTTTVLSHLLGVPTKAANQQQVQCVVNQSALATEKTYNYSINIHYPPQSVNITLSEASKAIVFLCVADSNPHPNYTWSRVVQPWPGSSVRAEGDKLHLLSLSSELNGLYVCLASNPYGRATGSLYVHTSSETSAACWVLLILVILCLIVAAAALIWYRCKYEQFPWSSFVAKAPEQTVSVSSKTRRHDKVEEGEDVSLTATVQTRKEPEEEEEVS</sequence>
<evidence type="ECO:0000256" key="12">
    <source>
        <dbReference type="SAM" id="Phobius"/>
    </source>
</evidence>
<dbReference type="Proteomes" id="UP000694395">
    <property type="component" value="Chromosome 3"/>
</dbReference>
<dbReference type="AlphaFoldDB" id="A0A8C7Q2Q8"/>
<dbReference type="InterPro" id="IPR013106">
    <property type="entry name" value="Ig_V-set"/>
</dbReference>
<dbReference type="InterPro" id="IPR007110">
    <property type="entry name" value="Ig-like_dom"/>
</dbReference>
<reference evidence="15" key="3">
    <citation type="submission" date="2025-09" db="UniProtKB">
        <authorList>
            <consortium name="Ensembl"/>
        </authorList>
    </citation>
    <scope>IDENTIFICATION</scope>
</reference>
<dbReference type="SMART" id="SM00408">
    <property type="entry name" value="IGc2"/>
    <property type="match status" value="1"/>
</dbReference>
<gene>
    <name evidence="15" type="primary">LOC110520455</name>
</gene>